<dbReference type="RefSeq" id="WP_210405657.1">
    <property type="nucleotide sequence ID" value="NZ_CP019082.1"/>
</dbReference>
<keyword evidence="9" id="KW-0915">Sodium</keyword>
<evidence type="ECO:0000256" key="8">
    <source>
        <dbReference type="ARBA" id="ARBA00022801"/>
    </source>
</evidence>
<dbReference type="InterPro" id="IPR029055">
    <property type="entry name" value="Ntn_hydrolases_N"/>
</dbReference>
<keyword evidence="11" id="KW-1185">Reference proteome</keyword>
<dbReference type="InterPro" id="IPR023333">
    <property type="entry name" value="Proteasome_suB-type"/>
</dbReference>
<protein>
    <submittedName>
        <fullName evidence="10">ATP-dependent protease subunit HslV</fullName>
        <ecNumber evidence="10">3.4.25.2</ecNumber>
    </submittedName>
</protein>
<evidence type="ECO:0000256" key="3">
    <source>
        <dbReference type="ARBA" id="ARBA00022490"/>
    </source>
</evidence>
<dbReference type="SUPFAM" id="SSF56235">
    <property type="entry name" value="N-terminal nucleophile aminohydrolases (Ntn hydrolases)"/>
    <property type="match status" value="1"/>
</dbReference>
<comment type="similarity">
    <text evidence="2">Belongs to the peptidase T1B family. HslV subfamily.</text>
</comment>
<evidence type="ECO:0000256" key="2">
    <source>
        <dbReference type="ARBA" id="ARBA00006053"/>
    </source>
</evidence>
<dbReference type="GO" id="GO:0004298">
    <property type="term" value="F:threonine-type endopeptidase activity"/>
    <property type="evidence" value="ECO:0007669"/>
    <property type="project" value="UniProtKB-KW"/>
</dbReference>
<organism evidence="10 11">
    <name type="scientific">Paludisphaera borealis</name>
    <dbReference type="NCBI Taxonomy" id="1387353"/>
    <lineage>
        <taxon>Bacteria</taxon>
        <taxon>Pseudomonadati</taxon>
        <taxon>Planctomycetota</taxon>
        <taxon>Planctomycetia</taxon>
        <taxon>Isosphaerales</taxon>
        <taxon>Isosphaeraceae</taxon>
        <taxon>Paludisphaera</taxon>
    </lineage>
</organism>
<dbReference type="GO" id="GO:0046872">
    <property type="term" value="F:metal ion binding"/>
    <property type="evidence" value="ECO:0007669"/>
    <property type="project" value="UniProtKB-KW"/>
</dbReference>
<dbReference type="KEGG" id="pbor:BSF38_05592"/>
<dbReference type="Proteomes" id="UP000186309">
    <property type="component" value="Chromosome"/>
</dbReference>
<evidence type="ECO:0000313" key="11">
    <source>
        <dbReference type="Proteomes" id="UP000186309"/>
    </source>
</evidence>
<evidence type="ECO:0000256" key="6">
    <source>
        <dbReference type="ARBA" id="ARBA00022698"/>
    </source>
</evidence>
<dbReference type="NCBIfam" id="TIGR03692">
    <property type="entry name" value="ATP_dep_HslV"/>
    <property type="match status" value="1"/>
</dbReference>
<dbReference type="Pfam" id="PF00227">
    <property type="entry name" value="Proteasome"/>
    <property type="match status" value="1"/>
</dbReference>
<keyword evidence="7" id="KW-0479">Metal-binding</keyword>
<keyword evidence="6" id="KW-0888">Threonine protease</keyword>
<dbReference type="NCBIfam" id="NF003964">
    <property type="entry name" value="PRK05456.1"/>
    <property type="match status" value="1"/>
</dbReference>
<gene>
    <name evidence="10" type="primary">hslV</name>
    <name evidence="10" type="ORF">BSF38_05592</name>
</gene>
<dbReference type="PANTHER" id="PTHR32194:SF0">
    <property type="entry name" value="ATP-DEPENDENT PROTEASE SUBUNIT HSLV"/>
    <property type="match status" value="1"/>
</dbReference>
<dbReference type="Gene3D" id="3.60.20.10">
    <property type="entry name" value="Glutamine Phosphoribosylpyrophosphate, subunit 1, domain 1"/>
    <property type="match status" value="1"/>
</dbReference>
<dbReference type="InterPro" id="IPR022281">
    <property type="entry name" value="ATP-dep_Prtase_HsIV_su"/>
</dbReference>
<evidence type="ECO:0000256" key="1">
    <source>
        <dbReference type="ARBA" id="ARBA00004496"/>
    </source>
</evidence>
<comment type="subcellular location">
    <subcellularLocation>
        <location evidence="1">Cytoplasm</location>
    </subcellularLocation>
</comment>
<evidence type="ECO:0000256" key="5">
    <source>
        <dbReference type="ARBA" id="ARBA00022670"/>
    </source>
</evidence>
<proteinExistence type="inferred from homology"/>
<dbReference type="CDD" id="cd01913">
    <property type="entry name" value="protease_HslV"/>
    <property type="match status" value="1"/>
</dbReference>
<name>A0A1U7CYN8_9BACT</name>
<dbReference type="STRING" id="1387353.BSF38_05592"/>
<sequence length="194" mass="20464">MRSNAGNQGESALKWHATTILSVRRGGKVAIGGDGQVTLGTQVMKADAVKIRKLLDGQVIVGFAGSAADGFALMERFETKLKDYPNNVPRAATELAKLWRTDRVLRRLEAVLLVVDSRFSLMLSGAGDVIQPTDGVLATGSGGGYALAAARALLAHSNLSASEIVRESLTIAGGIDIYTNTHLTVEELPCQSTS</sequence>
<evidence type="ECO:0000256" key="7">
    <source>
        <dbReference type="ARBA" id="ARBA00022723"/>
    </source>
</evidence>
<accession>A0A1U7CYN8</accession>
<dbReference type="GO" id="GO:0005839">
    <property type="term" value="C:proteasome core complex"/>
    <property type="evidence" value="ECO:0007669"/>
    <property type="project" value="InterPro"/>
</dbReference>
<evidence type="ECO:0000256" key="4">
    <source>
        <dbReference type="ARBA" id="ARBA00022533"/>
    </source>
</evidence>
<keyword evidence="8 10" id="KW-0378">Hydrolase</keyword>
<keyword evidence="5 10" id="KW-0645">Protease</keyword>
<reference evidence="11" key="1">
    <citation type="submission" date="2016-12" db="EMBL/GenBank/DDBJ databases">
        <title>Comparative genomics of four Isosphaeraceae planctomycetes: a common pool of plasmids and glycoside hydrolase genes.</title>
        <authorList>
            <person name="Ivanova A."/>
        </authorList>
    </citation>
    <scope>NUCLEOTIDE SEQUENCE [LARGE SCALE GENOMIC DNA]</scope>
    <source>
        <strain evidence="11">PX4</strain>
    </source>
</reference>
<keyword evidence="4" id="KW-0021">Allosteric enzyme</keyword>
<dbReference type="GO" id="GO:0009376">
    <property type="term" value="C:HslUV protease complex"/>
    <property type="evidence" value="ECO:0007669"/>
    <property type="project" value="InterPro"/>
</dbReference>
<dbReference type="AlphaFoldDB" id="A0A1U7CYN8"/>
<keyword evidence="3" id="KW-0963">Cytoplasm</keyword>
<evidence type="ECO:0000256" key="9">
    <source>
        <dbReference type="ARBA" id="ARBA00023053"/>
    </source>
</evidence>
<dbReference type="InterPro" id="IPR001353">
    <property type="entry name" value="Proteasome_sua/b"/>
</dbReference>
<dbReference type="GO" id="GO:0051603">
    <property type="term" value="P:proteolysis involved in protein catabolic process"/>
    <property type="evidence" value="ECO:0007669"/>
    <property type="project" value="InterPro"/>
</dbReference>
<dbReference type="EC" id="3.4.25.2" evidence="10"/>
<evidence type="ECO:0000313" key="10">
    <source>
        <dbReference type="EMBL" id="APW64003.1"/>
    </source>
</evidence>
<dbReference type="EMBL" id="CP019082">
    <property type="protein sequence ID" value="APW64003.1"/>
    <property type="molecule type" value="Genomic_DNA"/>
</dbReference>
<dbReference type="PROSITE" id="PS51476">
    <property type="entry name" value="PROTEASOME_BETA_2"/>
    <property type="match status" value="1"/>
</dbReference>
<dbReference type="PANTHER" id="PTHR32194">
    <property type="entry name" value="METALLOPROTEASE TLDD"/>
    <property type="match status" value="1"/>
</dbReference>